<dbReference type="SUPFAM" id="SSF53850">
    <property type="entry name" value="Periplasmic binding protein-like II"/>
    <property type="match status" value="1"/>
</dbReference>
<dbReference type="EMBL" id="CAESPC010000001">
    <property type="protein sequence ID" value="CAB4366435.1"/>
    <property type="molecule type" value="Genomic_DNA"/>
</dbReference>
<dbReference type="GO" id="GO:0015833">
    <property type="term" value="P:peptide transport"/>
    <property type="evidence" value="ECO:0007669"/>
    <property type="project" value="TreeGrafter"/>
</dbReference>
<dbReference type="PANTHER" id="PTHR30290">
    <property type="entry name" value="PERIPLASMIC BINDING COMPONENT OF ABC TRANSPORTER"/>
    <property type="match status" value="1"/>
</dbReference>
<dbReference type="GO" id="GO:0042597">
    <property type="term" value="C:periplasmic space"/>
    <property type="evidence" value="ECO:0007669"/>
    <property type="project" value="UniProtKB-ARBA"/>
</dbReference>
<feature type="domain" description="Solute-binding protein family 5" evidence="1">
    <location>
        <begin position="94"/>
        <end position="501"/>
    </location>
</feature>
<evidence type="ECO:0000313" key="2">
    <source>
        <dbReference type="EMBL" id="CAB4366435.1"/>
    </source>
</evidence>
<accession>A0A6J6ACF0</accession>
<dbReference type="AlphaFoldDB" id="A0A6J6ACF0"/>
<dbReference type="InterPro" id="IPR030678">
    <property type="entry name" value="Peptide/Ni-bd"/>
</dbReference>
<dbReference type="InterPro" id="IPR039424">
    <property type="entry name" value="SBP_5"/>
</dbReference>
<dbReference type="Gene3D" id="3.40.190.10">
    <property type="entry name" value="Periplasmic binding protein-like II"/>
    <property type="match status" value="1"/>
</dbReference>
<reference evidence="2" key="1">
    <citation type="submission" date="2020-05" db="EMBL/GenBank/DDBJ databases">
        <authorList>
            <person name="Chiriac C."/>
            <person name="Salcher M."/>
            <person name="Ghai R."/>
            <person name="Kavagutti S V."/>
        </authorList>
    </citation>
    <scope>NUCLEOTIDE SEQUENCE</scope>
</reference>
<sequence>MSVMKITARRLVATTSVAALVASVVLAGGMNAANAATAKPVTGGTLNYYTHAEQFPNLDPQRIYTGRDIAFLGSYVMRTLVSYKPVPGKDGATLVADMATNTGVPSNKAKTWTFTLRPGVSWEDGKPVTCADVKYGWSRTFATDVYVEGPAYPIAWLDIPKDKDGSSAYKGPYKKTGQALFDKSINCSKDNRTITFNLVRTVPDFNYYLTYLAGGPVPKAKDTGDKYDLRPMASGPYMIKKYAINDEMILVRNPNWKKSSDPIRTPYPDDIIVTFGMDEDVRDQIDLEDQIPNGINMDGLQPSNNVAFFEDPTKKNRRMNNYDPYTSYLAANNSAGHLDCLDVRKAVFFAFDNQSLIDLAGGLTYYGEMGDNPVKPVIGMDYAPTKGNIHDSNFKIGGNPDYAKTLLEKAKTSCPDAYDRATNPAKGLKYYRADTATNKKAAVLVEAALKKAGFVIETVYKPAGTYNANLETYKKETDFLSSGWGADWANASTVIPELWGDGCCNYTQNKKTPEYAGFIKKVNAALVELDRKKQAKMWQELSQYGMDQYWYIRTVFGKSQQTWGSKIGGVYYWEPQGSFGFGQLYVKQ</sequence>
<dbReference type="GO" id="GO:1904680">
    <property type="term" value="F:peptide transmembrane transporter activity"/>
    <property type="evidence" value="ECO:0007669"/>
    <property type="project" value="TreeGrafter"/>
</dbReference>
<dbReference type="Gene3D" id="3.10.105.10">
    <property type="entry name" value="Dipeptide-binding Protein, Domain 3"/>
    <property type="match status" value="1"/>
</dbReference>
<dbReference type="InterPro" id="IPR000914">
    <property type="entry name" value="SBP_5_dom"/>
</dbReference>
<name>A0A6J6ACF0_9ZZZZ</name>
<dbReference type="PIRSF" id="PIRSF002741">
    <property type="entry name" value="MppA"/>
    <property type="match status" value="1"/>
</dbReference>
<proteinExistence type="predicted"/>
<gene>
    <name evidence="2" type="ORF">UFOPK4180_00023</name>
</gene>
<dbReference type="PANTHER" id="PTHR30290:SF83">
    <property type="entry name" value="ABC TRANSPORTER SUBSTRATE-BINDING PROTEIN"/>
    <property type="match status" value="1"/>
</dbReference>
<protein>
    <submittedName>
        <fullName evidence="2">Unannotated protein</fullName>
    </submittedName>
</protein>
<evidence type="ECO:0000259" key="1">
    <source>
        <dbReference type="Pfam" id="PF00496"/>
    </source>
</evidence>
<dbReference type="Pfam" id="PF00496">
    <property type="entry name" value="SBP_bac_5"/>
    <property type="match status" value="1"/>
</dbReference>
<dbReference type="GO" id="GO:0043190">
    <property type="term" value="C:ATP-binding cassette (ABC) transporter complex"/>
    <property type="evidence" value="ECO:0007669"/>
    <property type="project" value="InterPro"/>
</dbReference>
<organism evidence="2">
    <name type="scientific">freshwater metagenome</name>
    <dbReference type="NCBI Taxonomy" id="449393"/>
    <lineage>
        <taxon>unclassified sequences</taxon>
        <taxon>metagenomes</taxon>
        <taxon>ecological metagenomes</taxon>
    </lineage>
</organism>